<keyword evidence="2" id="KW-1185">Reference proteome</keyword>
<dbReference type="EMBL" id="MU128974">
    <property type="protein sequence ID" value="KAF9513342.1"/>
    <property type="molecule type" value="Genomic_DNA"/>
</dbReference>
<organism evidence="1 2">
    <name type="scientific">Hydnum rufescens UP504</name>
    <dbReference type="NCBI Taxonomy" id="1448309"/>
    <lineage>
        <taxon>Eukaryota</taxon>
        <taxon>Fungi</taxon>
        <taxon>Dikarya</taxon>
        <taxon>Basidiomycota</taxon>
        <taxon>Agaricomycotina</taxon>
        <taxon>Agaricomycetes</taxon>
        <taxon>Cantharellales</taxon>
        <taxon>Hydnaceae</taxon>
        <taxon>Hydnum</taxon>
    </lineage>
</organism>
<evidence type="ECO:0000313" key="2">
    <source>
        <dbReference type="Proteomes" id="UP000886523"/>
    </source>
</evidence>
<evidence type="ECO:0000313" key="1">
    <source>
        <dbReference type="EMBL" id="KAF9513342.1"/>
    </source>
</evidence>
<sequence>MNCPLGVCRAVHTLKDSTNRFRPLTRNRFPLTLSGSFPPVAKFPRVKKEVSPPLRSVTAQPRSLATDDRLNEPLALGSNPDTLCVYLDIEFVSLAAFEQFLIKSAGFKTSIWLKLSSTCSVHYIQFRTVEDAINAQASLQQKWPDSQTLLRRGPLHSHVLEIRPWDWHRAIPIPSLTHEELLHHIHAVRDPVLFSDCLSMYKVTYRHEVAIQLRFRTIQSASSALPILDGRFAIDLPPYTVAYLGGPVPTSAEVLLSSEEVTRGINGRVIRSVENLSYIHQRLTKIFGSAGRIFSNGERFWDPNGDVVRVGLPRPSEGSKANHGFPKNDMDELTEALLAEPPVIDMRGSKPSWSGQGWQKTTYNQENRIAFLKFDSPENARRTCEAINRNYRIWRGSTTWSTSDLEDNIARVVNVVDFDHIVTSISRENLIRR</sequence>
<name>A0A9P6AWS3_9AGAM</name>
<accession>A0A9P6AWS3</accession>
<reference evidence="1" key="1">
    <citation type="journal article" date="2020" name="Nat. Commun.">
        <title>Large-scale genome sequencing of mycorrhizal fungi provides insights into the early evolution of symbiotic traits.</title>
        <authorList>
            <person name="Miyauchi S."/>
            <person name="Kiss E."/>
            <person name="Kuo A."/>
            <person name="Drula E."/>
            <person name="Kohler A."/>
            <person name="Sanchez-Garcia M."/>
            <person name="Morin E."/>
            <person name="Andreopoulos B."/>
            <person name="Barry K.W."/>
            <person name="Bonito G."/>
            <person name="Buee M."/>
            <person name="Carver A."/>
            <person name="Chen C."/>
            <person name="Cichocki N."/>
            <person name="Clum A."/>
            <person name="Culley D."/>
            <person name="Crous P.W."/>
            <person name="Fauchery L."/>
            <person name="Girlanda M."/>
            <person name="Hayes R.D."/>
            <person name="Keri Z."/>
            <person name="LaButti K."/>
            <person name="Lipzen A."/>
            <person name="Lombard V."/>
            <person name="Magnuson J."/>
            <person name="Maillard F."/>
            <person name="Murat C."/>
            <person name="Nolan M."/>
            <person name="Ohm R.A."/>
            <person name="Pangilinan J."/>
            <person name="Pereira M.F."/>
            <person name="Perotto S."/>
            <person name="Peter M."/>
            <person name="Pfister S."/>
            <person name="Riley R."/>
            <person name="Sitrit Y."/>
            <person name="Stielow J.B."/>
            <person name="Szollosi G."/>
            <person name="Zifcakova L."/>
            <person name="Stursova M."/>
            <person name="Spatafora J.W."/>
            <person name="Tedersoo L."/>
            <person name="Vaario L.M."/>
            <person name="Yamada A."/>
            <person name="Yan M."/>
            <person name="Wang P."/>
            <person name="Xu J."/>
            <person name="Bruns T."/>
            <person name="Baldrian P."/>
            <person name="Vilgalys R."/>
            <person name="Dunand C."/>
            <person name="Henrissat B."/>
            <person name="Grigoriev I.V."/>
            <person name="Hibbett D."/>
            <person name="Nagy L.G."/>
            <person name="Martin F.M."/>
        </authorList>
    </citation>
    <scope>NUCLEOTIDE SEQUENCE</scope>
    <source>
        <strain evidence="1">UP504</strain>
    </source>
</reference>
<comment type="caution">
    <text evidence="1">The sequence shown here is derived from an EMBL/GenBank/DDBJ whole genome shotgun (WGS) entry which is preliminary data.</text>
</comment>
<protein>
    <submittedName>
        <fullName evidence="1">Uncharacterized protein</fullName>
    </submittedName>
</protein>
<gene>
    <name evidence="1" type="ORF">BS47DRAFT_1344427</name>
</gene>
<dbReference type="AlphaFoldDB" id="A0A9P6AWS3"/>
<proteinExistence type="predicted"/>
<dbReference type="Proteomes" id="UP000886523">
    <property type="component" value="Unassembled WGS sequence"/>
</dbReference>